<keyword evidence="1" id="KW-1133">Transmembrane helix</keyword>
<name>A0A4R6WDG0_9SPHI</name>
<accession>A0A4R6WDG0</accession>
<evidence type="ECO:0000313" key="2">
    <source>
        <dbReference type="EMBL" id="TDQ75829.1"/>
    </source>
</evidence>
<keyword evidence="3" id="KW-1185">Reference proteome</keyword>
<keyword evidence="1" id="KW-0472">Membrane</keyword>
<keyword evidence="1" id="KW-0812">Transmembrane</keyword>
<evidence type="ECO:0000256" key="1">
    <source>
        <dbReference type="SAM" id="Phobius"/>
    </source>
</evidence>
<organism evidence="2 3">
    <name type="scientific">Sphingobacterium yanglingense</name>
    <dbReference type="NCBI Taxonomy" id="1437280"/>
    <lineage>
        <taxon>Bacteria</taxon>
        <taxon>Pseudomonadati</taxon>
        <taxon>Bacteroidota</taxon>
        <taxon>Sphingobacteriia</taxon>
        <taxon>Sphingobacteriales</taxon>
        <taxon>Sphingobacteriaceae</taxon>
        <taxon>Sphingobacterium</taxon>
    </lineage>
</organism>
<dbReference type="PROSITE" id="PS51257">
    <property type="entry name" value="PROKAR_LIPOPROTEIN"/>
    <property type="match status" value="1"/>
</dbReference>
<proteinExistence type="predicted"/>
<feature type="transmembrane region" description="Helical" evidence="1">
    <location>
        <begin position="30"/>
        <end position="50"/>
    </location>
</feature>
<evidence type="ECO:0000313" key="3">
    <source>
        <dbReference type="Proteomes" id="UP000295292"/>
    </source>
</evidence>
<dbReference type="Proteomes" id="UP000295292">
    <property type="component" value="Unassembled WGS sequence"/>
</dbReference>
<protein>
    <recommendedName>
        <fullName evidence="4">Phosphatidate cytidylyltransferase</fullName>
    </recommendedName>
</protein>
<gene>
    <name evidence="2" type="ORF">CLV99_3523</name>
</gene>
<comment type="caution">
    <text evidence="2">The sequence shown here is derived from an EMBL/GenBank/DDBJ whole genome shotgun (WGS) entry which is preliminary data.</text>
</comment>
<dbReference type="EMBL" id="SNYV01000016">
    <property type="protein sequence ID" value="TDQ75829.1"/>
    <property type="molecule type" value="Genomic_DNA"/>
</dbReference>
<dbReference type="AlphaFoldDB" id="A0A4R6WDG0"/>
<reference evidence="2 3" key="1">
    <citation type="submission" date="2019-03" db="EMBL/GenBank/DDBJ databases">
        <title>Genomic Encyclopedia of Archaeal and Bacterial Type Strains, Phase II (KMG-II): from individual species to whole genera.</title>
        <authorList>
            <person name="Goeker M."/>
        </authorList>
    </citation>
    <scope>NUCLEOTIDE SEQUENCE [LARGE SCALE GENOMIC DNA]</scope>
    <source>
        <strain evidence="2 3">DSM 28353</strain>
    </source>
</reference>
<sequence length="58" mass="6279">MKKISIIALLTLVTLSFTSCEVIGGIFKAGVWSGIIMVVVVVALILWLLAKMFGGRRN</sequence>
<evidence type="ECO:0008006" key="4">
    <source>
        <dbReference type="Google" id="ProtNLM"/>
    </source>
</evidence>